<gene>
    <name evidence="4" type="ORF">SAMN05444266_103354</name>
</gene>
<dbReference type="GO" id="GO:0030313">
    <property type="term" value="C:cell envelope"/>
    <property type="evidence" value="ECO:0007669"/>
    <property type="project" value="UniProtKB-SubCell"/>
</dbReference>
<evidence type="ECO:0000256" key="1">
    <source>
        <dbReference type="ARBA" id="ARBA00004196"/>
    </source>
</evidence>
<dbReference type="STRING" id="1419482.SAMN05444266_103354"/>
<dbReference type="RefSeq" id="WP_073080140.1">
    <property type="nucleotide sequence ID" value="NZ_FRBL01000003.1"/>
</dbReference>
<evidence type="ECO:0000256" key="3">
    <source>
        <dbReference type="SAM" id="Coils"/>
    </source>
</evidence>
<dbReference type="AlphaFoldDB" id="A0A1M7ANQ8"/>
<dbReference type="PROSITE" id="PS51257">
    <property type="entry name" value="PROKAR_LIPOPROTEIN"/>
    <property type="match status" value="1"/>
</dbReference>
<dbReference type="PANTHER" id="PTHR32347:SF23">
    <property type="entry name" value="BLL5650 PROTEIN"/>
    <property type="match status" value="1"/>
</dbReference>
<keyword evidence="5" id="KW-1185">Reference proteome</keyword>
<reference evidence="4 5" key="1">
    <citation type="submission" date="2016-11" db="EMBL/GenBank/DDBJ databases">
        <authorList>
            <person name="Jaros S."/>
            <person name="Januszkiewicz K."/>
            <person name="Wedrychowicz H."/>
        </authorList>
    </citation>
    <scope>NUCLEOTIDE SEQUENCE [LARGE SCALE GENOMIC DNA]</scope>
    <source>
        <strain evidence="4 5">DSM 27406</strain>
    </source>
</reference>
<evidence type="ECO:0000313" key="4">
    <source>
        <dbReference type="EMBL" id="SHL44287.1"/>
    </source>
</evidence>
<dbReference type="PANTHER" id="PTHR32347">
    <property type="entry name" value="EFFLUX SYSTEM COMPONENT YKNX-RELATED"/>
    <property type="match status" value="1"/>
</dbReference>
<evidence type="ECO:0000256" key="2">
    <source>
        <dbReference type="ARBA" id="ARBA00023054"/>
    </source>
</evidence>
<dbReference type="OrthoDB" id="9778236at2"/>
<sequence>MKQILCIAAVLAMLSACNNKTNQADASGNFEADEVIVSAQQNGELLSFQAPEGTTLRAGDTVGQIDVKIPSLQKAQVEASIAALQEKTSSPAEKNQLVKKQLAVQEAQLAQLIREQQRTENLVEEDAATRKQLDDMNSQVDQMRKQIAATRQQINLDDYTTGVQNRSVLSEKAPLQMAAAQYNEQIRKGLIINPITGVVLTRYALQGELATVGKPLYKIANTDTLYLRAYADGTQLPQIRLGQQVQVRIDQGKKDYKSYTGTITWISAKSEFTPKTIQTKNERANLVYAIKIKVKNDGFLKIGMYGEALWSKQ</sequence>
<dbReference type="Gene3D" id="2.40.30.170">
    <property type="match status" value="1"/>
</dbReference>
<feature type="coiled-coil region" evidence="3">
    <location>
        <begin position="95"/>
        <end position="153"/>
    </location>
</feature>
<evidence type="ECO:0000313" key="5">
    <source>
        <dbReference type="Proteomes" id="UP000184420"/>
    </source>
</evidence>
<dbReference type="EMBL" id="FRBL01000003">
    <property type="protein sequence ID" value="SHL44287.1"/>
    <property type="molecule type" value="Genomic_DNA"/>
</dbReference>
<dbReference type="Proteomes" id="UP000184420">
    <property type="component" value="Unassembled WGS sequence"/>
</dbReference>
<accession>A0A1M7ANQ8</accession>
<protein>
    <submittedName>
        <fullName evidence="4">HlyD family secretion protein</fullName>
    </submittedName>
</protein>
<dbReference type="InterPro" id="IPR050465">
    <property type="entry name" value="UPF0194_transport"/>
</dbReference>
<keyword evidence="2 3" id="KW-0175">Coiled coil</keyword>
<organism evidence="4 5">
    <name type="scientific">Chitinophaga jiangningensis</name>
    <dbReference type="NCBI Taxonomy" id="1419482"/>
    <lineage>
        <taxon>Bacteria</taxon>
        <taxon>Pseudomonadati</taxon>
        <taxon>Bacteroidota</taxon>
        <taxon>Chitinophagia</taxon>
        <taxon>Chitinophagales</taxon>
        <taxon>Chitinophagaceae</taxon>
        <taxon>Chitinophaga</taxon>
    </lineage>
</organism>
<comment type="subcellular location">
    <subcellularLocation>
        <location evidence="1">Cell envelope</location>
    </subcellularLocation>
</comment>
<proteinExistence type="predicted"/>
<dbReference type="SUPFAM" id="SSF111369">
    <property type="entry name" value="HlyD-like secretion proteins"/>
    <property type="match status" value="1"/>
</dbReference>
<name>A0A1M7ANQ8_9BACT</name>